<keyword evidence="3" id="KW-1185">Reference proteome</keyword>
<dbReference type="InterPro" id="IPR001245">
    <property type="entry name" value="Ser-Thr/Tyr_kinase_cat_dom"/>
</dbReference>
<dbReference type="Pfam" id="PF07714">
    <property type="entry name" value="PK_Tyr_Ser-Thr"/>
    <property type="match status" value="1"/>
</dbReference>
<dbReference type="PRINTS" id="PR00109">
    <property type="entry name" value="TYRKINASE"/>
</dbReference>
<dbReference type="SUPFAM" id="SSF56112">
    <property type="entry name" value="Protein kinase-like (PK-like)"/>
    <property type="match status" value="1"/>
</dbReference>
<dbReference type="PANTHER" id="PTHR23257">
    <property type="entry name" value="SERINE-THREONINE PROTEIN KINASE"/>
    <property type="match status" value="1"/>
</dbReference>
<evidence type="ECO:0000313" key="3">
    <source>
        <dbReference type="Proteomes" id="UP000018888"/>
    </source>
</evidence>
<dbReference type="PROSITE" id="PS50011">
    <property type="entry name" value="PROTEIN_KINASE_DOM"/>
    <property type="match status" value="1"/>
</dbReference>
<accession>A0A2P4QWS5</accession>
<evidence type="ECO:0000313" key="2">
    <source>
        <dbReference type="EMBL" id="POG82096.1"/>
    </source>
</evidence>
<dbReference type="InterPro" id="IPR000719">
    <property type="entry name" value="Prot_kinase_dom"/>
</dbReference>
<dbReference type="InterPro" id="IPR050167">
    <property type="entry name" value="Ser_Thr_protein_kinase"/>
</dbReference>
<feature type="domain" description="Protein kinase" evidence="1">
    <location>
        <begin position="1"/>
        <end position="180"/>
    </location>
</feature>
<reference evidence="2 3" key="1">
    <citation type="journal article" date="2013" name="Proc. Natl. Acad. Sci. U.S.A.">
        <title>Genome of an arbuscular mycorrhizal fungus provides insight into the oldest plant symbiosis.</title>
        <authorList>
            <person name="Tisserant E."/>
            <person name="Malbreil M."/>
            <person name="Kuo A."/>
            <person name="Kohler A."/>
            <person name="Symeonidi A."/>
            <person name="Balestrini R."/>
            <person name="Charron P."/>
            <person name="Duensing N."/>
            <person name="Frei Dit Frey N."/>
            <person name="Gianinazzi-Pearson V."/>
            <person name="Gilbert L.B."/>
            <person name="Handa Y."/>
            <person name="Herr J.R."/>
            <person name="Hijri M."/>
            <person name="Koul R."/>
            <person name="Kawaguchi M."/>
            <person name="Krajinski F."/>
            <person name="Lammers P.J."/>
            <person name="Masclaux F.G."/>
            <person name="Murat C."/>
            <person name="Morin E."/>
            <person name="Ndikumana S."/>
            <person name="Pagni M."/>
            <person name="Petitpierre D."/>
            <person name="Requena N."/>
            <person name="Rosikiewicz P."/>
            <person name="Riley R."/>
            <person name="Saito K."/>
            <person name="San Clemente H."/>
            <person name="Shapiro H."/>
            <person name="van Tuinen D."/>
            <person name="Becard G."/>
            <person name="Bonfante P."/>
            <person name="Paszkowski U."/>
            <person name="Shachar-Hill Y.Y."/>
            <person name="Tuskan G.A."/>
            <person name="Young P.W."/>
            <person name="Sanders I.R."/>
            <person name="Henrissat B."/>
            <person name="Rensing S.A."/>
            <person name="Grigoriev I.V."/>
            <person name="Corradi N."/>
            <person name="Roux C."/>
            <person name="Martin F."/>
        </authorList>
    </citation>
    <scope>NUCLEOTIDE SEQUENCE [LARGE SCALE GENOMIC DNA]</scope>
    <source>
        <strain evidence="2 3">DAOM 197198</strain>
    </source>
</reference>
<gene>
    <name evidence="2" type="ORF">GLOIN_2v1424005</name>
</gene>
<dbReference type="InterPro" id="IPR011009">
    <property type="entry name" value="Kinase-like_dom_sf"/>
</dbReference>
<name>A0A2P4QWS5_RHIID</name>
<proteinExistence type="predicted"/>
<organism evidence="2 3">
    <name type="scientific">Rhizophagus irregularis (strain DAOM 181602 / DAOM 197198 / MUCL 43194)</name>
    <name type="common">Arbuscular mycorrhizal fungus</name>
    <name type="synonym">Glomus intraradices</name>
    <dbReference type="NCBI Taxonomy" id="747089"/>
    <lineage>
        <taxon>Eukaryota</taxon>
        <taxon>Fungi</taxon>
        <taxon>Fungi incertae sedis</taxon>
        <taxon>Mucoromycota</taxon>
        <taxon>Glomeromycotina</taxon>
        <taxon>Glomeromycetes</taxon>
        <taxon>Glomerales</taxon>
        <taxon>Glomeraceae</taxon>
        <taxon>Rhizophagus</taxon>
    </lineage>
</organism>
<dbReference type="Gene3D" id="1.10.510.10">
    <property type="entry name" value="Transferase(Phosphotransferase) domain 1"/>
    <property type="match status" value="1"/>
</dbReference>
<dbReference type="GO" id="GO:0004672">
    <property type="term" value="F:protein kinase activity"/>
    <property type="evidence" value="ECO:0007669"/>
    <property type="project" value="InterPro"/>
</dbReference>
<dbReference type="AlphaFoldDB" id="A0A2P4QWS5"/>
<comment type="caution">
    <text evidence="2">The sequence shown here is derived from an EMBL/GenBank/DDBJ whole genome shotgun (WGS) entry which is preliminary data.</text>
</comment>
<feature type="non-terminal residue" evidence="2">
    <location>
        <position position="180"/>
    </location>
</feature>
<reference evidence="2 3" key="2">
    <citation type="journal article" date="2018" name="New Phytol.">
        <title>High intraspecific genome diversity in the model arbuscular mycorrhizal symbiont Rhizophagus irregularis.</title>
        <authorList>
            <person name="Chen E.C.H."/>
            <person name="Morin E."/>
            <person name="Beaudet D."/>
            <person name="Noel J."/>
            <person name="Yildirir G."/>
            <person name="Ndikumana S."/>
            <person name="Charron P."/>
            <person name="St-Onge C."/>
            <person name="Giorgi J."/>
            <person name="Kruger M."/>
            <person name="Marton T."/>
            <person name="Ropars J."/>
            <person name="Grigoriev I.V."/>
            <person name="Hainaut M."/>
            <person name="Henrissat B."/>
            <person name="Roux C."/>
            <person name="Martin F."/>
            <person name="Corradi N."/>
        </authorList>
    </citation>
    <scope>NUCLEOTIDE SEQUENCE [LARGE SCALE GENOMIC DNA]</scope>
    <source>
        <strain evidence="2 3">DAOM 197198</strain>
    </source>
</reference>
<sequence length="180" mass="20951">MVLEYAEGGNFNEYLCKNYNTLDWLNRIIILMNVIKGLKEIHHKQMVHRDFHTKNILFKHKHIEYINICISDMGLCGEVGDIDETKIYGVMPYVAPEVLRGQPFTQAADIYSFGMIMYFVATGRQPFADYAHDEFFASLDICYGIRPEINEPKAPKCYIDLMKRCWDSNPENRPTAIEIE</sequence>
<dbReference type="GO" id="GO:0005737">
    <property type="term" value="C:cytoplasm"/>
    <property type="evidence" value="ECO:0007669"/>
    <property type="project" value="TreeGrafter"/>
</dbReference>
<dbReference type="EMBL" id="AUPC02000006">
    <property type="protein sequence ID" value="POG82096.1"/>
    <property type="molecule type" value="Genomic_DNA"/>
</dbReference>
<dbReference type="GO" id="GO:0005524">
    <property type="term" value="F:ATP binding"/>
    <property type="evidence" value="ECO:0007669"/>
    <property type="project" value="InterPro"/>
</dbReference>
<dbReference type="Proteomes" id="UP000018888">
    <property type="component" value="Unassembled WGS sequence"/>
</dbReference>
<protein>
    <submittedName>
        <fullName evidence="2">Kinase-like domain-containing protein</fullName>
    </submittedName>
</protein>
<evidence type="ECO:0000259" key="1">
    <source>
        <dbReference type="PROSITE" id="PS50011"/>
    </source>
</evidence>
<dbReference type="GO" id="GO:0007165">
    <property type="term" value="P:signal transduction"/>
    <property type="evidence" value="ECO:0007669"/>
    <property type="project" value="TreeGrafter"/>
</dbReference>